<feature type="domain" description="Quinate/shikimate 5-dehydrogenase/glutamyl-tRNA reductase" evidence="7">
    <location>
        <begin position="131"/>
        <end position="205"/>
    </location>
</feature>
<comment type="caution">
    <text evidence="9">The sequence shown here is derived from an EMBL/GenBank/DDBJ whole genome shotgun (WGS) entry which is preliminary data.</text>
</comment>
<dbReference type="InterPro" id="IPR036291">
    <property type="entry name" value="NAD(P)-bd_dom_sf"/>
</dbReference>
<dbReference type="InterPro" id="IPR022893">
    <property type="entry name" value="Shikimate_DH_fam"/>
</dbReference>
<accession>A0ABU5WE35</accession>
<comment type="pathway">
    <text evidence="1">Metabolic intermediate biosynthesis; chorismate biosynthesis; chorismate from D-erythrose 4-phosphate and phosphoenolpyruvate: step 4/7.</text>
</comment>
<keyword evidence="10" id="KW-1185">Reference proteome</keyword>
<evidence type="ECO:0000313" key="9">
    <source>
        <dbReference type="EMBL" id="MEB2577374.1"/>
    </source>
</evidence>
<evidence type="ECO:0000256" key="2">
    <source>
        <dbReference type="ARBA" id="ARBA00012962"/>
    </source>
</evidence>
<dbReference type="PANTHER" id="PTHR21089">
    <property type="entry name" value="SHIKIMATE DEHYDROGENASE"/>
    <property type="match status" value="1"/>
</dbReference>
<evidence type="ECO:0000313" key="10">
    <source>
        <dbReference type="Proteomes" id="UP001304467"/>
    </source>
</evidence>
<dbReference type="InterPro" id="IPR006151">
    <property type="entry name" value="Shikm_DH/Glu-tRNA_Rdtase"/>
</dbReference>
<dbReference type="CDD" id="cd01065">
    <property type="entry name" value="NAD_bind_Shikimate_DH"/>
    <property type="match status" value="1"/>
</dbReference>
<keyword evidence="4" id="KW-0560">Oxidoreductase</keyword>
<evidence type="ECO:0000259" key="8">
    <source>
        <dbReference type="Pfam" id="PF08501"/>
    </source>
</evidence>
<gene>
    <name evidence="9" type="ORF">SB593_00175</name>
</gene>
<dbReference type="InterPro" id="IPR046346">
    <property type="entry name" value="Aminoacid_DH-like_N_sf"/>
</dbReference>
<dbReference type="Pfam" id="PF08501">
    <property type="entry name" value="Shikimate_dh_N"/>
    <property type="match status" value="1"/>
</dbReference>
<name>A0ABU5WE35_9BURK</name>
<reference evidence="9 10" key="1">
    <citation type="journal article" date="2023" name="Front. Microbiol.">
        <title>Genomic analyses of Burkholderia respiratory isolates indicates two evolutionarily distinct B. anthina clades.</title>
        <authorList>
            <person name="Pham A."/>
            <person name="Volmer J.G."/>
            <person name="Chambers D.C."/>
            <person name="Smith D.J."/>
            <person name="Reid D.W."/>
            <person name="Burr L."/>
            <person name="Wells T.J."/>
        </authorList>
    </citation>
    <scope>NUCLEOTIDE SEQUENCE [LARGE SCALE GENOMIC DNA]</scope>
    <source>
        <strain evidence="9 10">BCCIQ07A</strain>
    </source>
</reference>
<sequence>MLTTPPSSPIVNGETQLIVLMAWPATHVRTPTLFNTLCASRNVNAIMVPWAVRPEHLVQACDGLRHIANLAGIVLTIPHKQAAAELCNELEGDASLLSVVNVLRRNADGSYTGRMYDGSGFVTGMRREGIALAGKRVLLLGAGGAATALALALAREGIARLTIANRNREKANDLAALVGKAVPDCAVTADSGEPDRHDIVINATSLGLKPDDALPCDTSRLTAGMVVAEVVMQPAVTRFLMEAEARGARIHRGEHMVTSQLDQFVQFLLPAAGRTD</sequence>
<dbReference type="SUPFAM" id="SSF51735">
    <property type="entry name" value="NAD(P)-binding Rossmann-fold domains"/>
    <property type="match status" value="1"/>
</dbReference>
<evidence type="ECO:0000256" key="3">
    <source>
        <dbReference type="ARBA" id="ARBA00022857"/>
    </source>
</evidence>
<evidence type="ECO:0000256" key="1">
    <source>
        <dbReference type="ARBA" id="ARBA00004871"/>
    </source>
</evidence>
<keyword evidence="5" id="KW-0028">Amino-acid biosynthesis</keyword>
<dbReference type="Proteomes" id="UP001304467">
    <property type="component" value="Unassembled WGS sequence"/>
</dbReference>
<dbReference type="Gene3D" id="3.40.50.10860">
    <property type="entry name" value="Leucine Dehydrogenase, chain A, domain 1"/>
    <property type="match status" value="1"/>
</dbReference>
<evidence type="ECO:0000256" key="5">
    <source>
        <dbReference type="ARBA" id="ARBA00023141"/>
    </source>
</evidence>
<dbReference type="EC" id="1.1.1.25" evidence="2"/>
<evidence type="ECO:0000256" key="6">
    <source>
        <dbReference type="ARBA" id="ARBA00049442"/>
    </source>
</evidence>
<proteinExistence type="predicted"/>
<evidence type="ECO:0000256" key="4">
    <source>
        <dbReference type="ARBA" id="ARBA00023002"/>
    </source>
</evidence>
<feature type="domain" description="Shikimate dehydrogenase substrate binding N-terminal" evidence="8">
    <location>
        <begin position="20"/>
        <end position="103"/>
    </location>
</feature>
<keyword evidence="5" id="KW-0057">Aromatic amino acid biosynthesis</keyword>
<dbReference type="Pfam" id="PF01488">
    <property type="entry name" value="Shikimate_DH"/>
    <property type="match status" value="1"/>
</dbReference>
<dbReference type="Gene3D" id="3.40.50.720">
    <property type="entry name" value="NAD(P)-binding Rossmann-like Domain"/>
    <property type="match status" value="1"/>
</dbReference>
<organism evidence="9 10">
    <name type="scientific">Burkholderia anthinoferrum</name>
    <dbReference type="NCBI Taxonomy" id="3090833"/>
    <lineage>
        <taxon>Bacteria</taxon>
        <taxon>Pseudomonadati</taxon>
        <taxon>Pseudomonadota</taxon>
        <taxon>Betaproteobacteria</taxon>
        <taxon>Burkholderiales</taxon>
        <taxon>Burkholderiaceae</taxon>
        <taxon>Burkholderia</taxon>
    </lineage>
</organism>
<dbReference type="EMBL" id="JAWRLE010000001">
    <property type="protein sequence ID" value="MEB2577374.1"/>
    <property type="molecule type" value="Genomic_DNA"/>
</dbReference>
<protein>
    <recommendedName>
        <fullName evidence="2">shikimate dehydrogenase (NADP(+))</fullName>
        <ecNumber evidence="2">1.1.1.25</ecNumber>
    </recommendedName>
</protein>
<dbReference type="PANTHER" id="PTHR21089:SF1">
    <property type="entry name" value="BIFUNCTIONAL 3-DEHYDROQUINATE DEHYDRATASE_SHIKIMATE DEHYDROGENASE, CHLOROPLASTIC"/>
    <property type="match status" value="1"/>
</dbReference>
<keyword evidence="3" id="KW-0521">NADP</keyword>
<dbReference type="InterPro" id="IPR013708">
    <property type="entry name" value="Shikimate_DH-bd_N"/>
</dbReference>
<comment type="catalytic activity">
    <reaction evidence="6">
        <text>shikimate + NADP(+) = 3-dehydroshikimate + NADPH + H(+)</text>
        <dbReference type="Rhea" id="RHEA:17737"/>
        <dbReference type="ChEBI" id="CHEBI:15378"/>
        <dbReference type="ChEBI" id="CHEBI:16630"/>
        <dbReference type="ChEBI" id="CHEBI:36208"/>
        <dbReference type="ChEBI" id="CHEBI:57783"/>
        <dbReference type="ChEBI" id="CHEBI:58349"/>
        <dbReference type="EC" id="1.1.1.25"/>
    </reaction>
</comment>
<dbReference type="SUPFAM" id="SSF53223">
    <property type="entry name" value="Aminoacid dehydrogenase-like, N-terminal domain"/>
    <property type="match status" value="1"/>
</dbReference>
<evidence type="ECO:0000259" key="7">
    <source>
        <dbReference type="Pfam" id="PF01488"/>
    </source>
</evidence>
<dbReference type="RefSeq" id="WP_059579109.1">
    <property type="nucleotide sequence ID" value="NZ_JAWRKY010000002.1"/>
</dbReference>